<feature type="compositionally biased region" description="Basic and acidic residues" evidence="1">
    <location>
        <begin position="1"/>
        <end position="11"/>
    </location>
</feature>
<evidence type="ECO:0000313" key="5">
    <source>
        <dbReference type="WBParaSite" id="TMUE_3000011061.1"/>
    </source>
</evidence>
<evidence type="ECO:0000313" key="4">
    <source>
        <dbReference type="WBParaSite" id="TMUE_0000002204.1"/>
    </source>
</evidence>
<organism evidence="3 4">
    <name type="scientific">Trichuris muris</name>
    <name type="common">Mouse whipworm</name>
    <dbReference type="NCBI Taxonomy" id="70415"/>
    <lineage>
        <taxon>Eukaryota</taxon>
        <taxon>Metazoa</taxon>
        <taxon>Ecdysozoa</taxon>
        <taxon>Nematoda</taxon>
        <taxon>Enoplea</taxon>
        <taxon>Dorylaimia</taxon>
        <taxon>Trichinellida</taxon>
        <taxon>Trichuridae</taxon>
        <taxon>Trichuris</taxon>
    </lineage>
</organism>
<feature type="region of interest" description="Disordered" evidence="1">
    <location>
        <begin position="1"/>
        <end position="20"/>
    </location>
</feature>
<feature type="transmembrane region" description="Helical" evidence="2">
    <location>
        <begin position="29"/>
        <end position="51"/>
    </location>
</feature>
<dbReference type="Proteomes" id="UP000046395">
    <property type="component" value="Unassembled WGS sequence"/>
</dbReference>
<keyword evidence="2" id="KW-0472">Membrane</keyword>
<dbReference type="WBParaSite" id="TMUE_3000011061.1">
    <property type="protein sequence ID" value="TMUE_3000011061.1"/>
    <property type="gene ID" value="WBGene00287314"/>
</dbReference>
<evidence type="ECO:0000256" key="2">
    <source>
        <dbReference type="SAM" id="Phobius"/>
    </source>
</evidence>
<reference evidence="3" key="1">
    <citation type="submission" date="2013-11" db="EMBL/GenBank/DDBJ databases">
        <authorList>
            <person name="Aslett M."/>
        </authorList>
    </citation>
    <scope>NUCLEOTIDE SEQUENCE [LARGE SCALE GENOMIC DNA]</scope>
    <source>
        <strain evidence="3">Edinburgh</strain>
    </source>
</reference>
<reference evidence="3" key="2">
    <citation type="submission" date="2014-03" db="EMBL/GenBank/DDBJ databases">
        <title>The whipworm genome and dual-species transcriptomics of an intimate host-pathogen interaction.</title>
        <authorList>
            <person name="Foth B.J."/>
            <person name="Tsai I.J."/>
            <person name="Reid A.J."/>
            <person name="Bancroft A.J."/>
            <person name="Nichol S."/>
            <person name="Tracey A."/>
            <person name="Holroyd N."/>
            <person name="Cotton J.A."/>
            <person name="Stanley E.J."/>
            <person name="Zarowiecki M."/>
            <person name="Liu J.Z."/>
            <person name="Huckvale T."/>
            <person name="Cooper P.J."/>
            <person name="Grencis R.K."/>
            <person name="Berriman M."/>
        </authorList>
    </citation>
    <scope>NUCLEOTIDE SEQUENCE [LARGE SCALE GENOMIC DNA]</scope>
    <source>
        <strain evidence="3">Edinburgh</strain>
    </source>
</reference>
<keyword evidence="2" id="KW-0812">Transmembrane</keyword>
<keyword evidence="2" id="KW-1133">Transmembrane helix</keyword>
<name>A0A5S6Q4X2_TRIMR</name>
<dbReference type="WBParaSite" id="TMUE_0000002204.1">
    <property type="protein sequence ID" value="TMUE_0000002204.1"/>
    <property type="gene ID" value="WBGene00298057"/>
</dbReference>
<evidence type="ECO:0000313" key="3">
    <source>
        <dbReference type="Proteomes" id="UP000046395"/>
    </source>
</evidence>
<sequence length="320" mass="36211">MEDEGGGHRYEVLSPTKHSKGKRTDRRTVILTIAVASTVTSIIVIIATVMVTTLSKETKVETLVMTTEANQKISKVVNASEVCSKFNNESTCFYSTAMLFKDCSELLCKSYSWKFKIVSGKFSVSFVQGSDHRVVAPDGLPCGESKFCYKGQCYVAHEKFHVKEMTESSSPGGWELLDSDRTMCIEMDMKNSAKTELNRLRKTPTDCNHPSTHSLRLNFYSCTNPYPHGVEKPCQMVKVINRLRQWKYPFAFEKEKDCGELKTLRGEISKVCESQTCQFACSSNVKGLNTSLLACQYDNSIEENGFCYEDMCVPEKRRRR</sequence>
<dbReference type="AlphaFoldDB" id="A0A5S6Q4X2"/>
<evidence type="ECO:0000256" key="1">
    <source>
        <dbReference type="SAM" id="MobiDB-lite"/>
    </source>
</evidence>
<proteinExistence type="predicted"/>
<reference evidence="4 5" key="3">
    <citation type="submission" date="2019-12" db="UniProtKB">
        <authorList>
            <consortium name="WormBaseParasite"/>
        </authorList>
    </citation>
    <scope>IDENTIFICATION</scope>
</reference>
<protein>
    <submittedName>
        <fullName evidence="4 5">Apple domain-containing protein</fullName>
    </submittedName>
</protein>
<keyword evidence="3" id="KW-1185">Reference proteome</keyword>
<accession>A0A5S6Q4X2</accession>